<evidence type="ECO:0000256" key="1">
    <source>
        <dbReference type="SAM" id="MobiDB-lite"/>
    </source>
</evidence>
<feature type="region of interest" description="Disordered" evidence="1">
    <location>
        <begin position="79"/>
        <end position="164"/>
    </location>
</feature>
<accession>A0A4Y2GGS7</accession>
<organism evidence="2 3">
    <name type="scientific">Araneus ventricosus</name>
    <name type="common">Orbweaver spider</name>
    <name type="synonym">Epeira ventricosa</name>
    <dbReference type="NCBI Taxonomy" id="182803"/>
    <lineage>
        <taxon>Eukaryota</taxon>
        <taxon>Metazoa</taxon>
        <taxon>Ecdysozoa</taxon>
        <taxon>Arthropoda</taxon>
        <taxon>Chelicerata</taxon>
        <taxon>Arachnida</taxon>
        <taxon>Araneae</taxon>
        <taxon>Araneomorphae</taxon>
        <taxon>Entelegynae</taxon>
        <taxon>Araneoidea</taxon>
        <taxon>Araneidae</taxon>
        <taxon>Araneus</taxon>
    </lineage>
</organism>
<feature type="compositionally biased region" description="Basic and acidic residues" evidence="1">
    <location>
        <begin position="150"/>
        <end position="164"/>
    </location>
</feature>
<keyword evidence="3" id="KW-1185">Reference proteome</keyword>
<name>A0A4Y2GGS7_ARAVE</name>
<evidence type="ECO:0000313" key="2">
    <source>
        <dbReference type="EMBL" id="GBM52803.1"/>
    </source>
</evidence>
<gene>
    <name evidence="2" type="ORF">AVEN_21237_1</name>
</gene>
<dbReference type="EMBL" id="BGPR01001395">
    <property type="protein sequence ID" value="GBM52803.1"/>
    <property type="molecule type" value="Genomic_DNA"/>
</dbReference>
<sequence>MRSSEEGAGEIFLLVSLPFRLVEDSDFRGSKNVNTSDDSDPARGPQFSCGGMAPSQYTRKYRLKYREYTRKYREYTRKYREYTRSSGNTQKGTGSTQESTGSTQEIGVHKKVQGVHKKVQGVHKKVQGGKVQGVHRVARPGRPLSTRSTEAQKAHREAHKKAQE</sequence>
<dbReference type="Proteomes" id="UP000499080">
    <property type="component" value="Unassembled WGS sequence"/>
</dbReference>
<protein>
    <submittedName>
        <fullName evidence="2">Uncharacterized protein</fullName>
    </submittedName>
</protein>
<feature type="compositionally biased region" description="Low complexity" evidence="1">
    <location>
        <begin position="89"/>
        <end position="105"/>
    </location>
</feature>
<proteinExistence type="predicted"/>
<evidence type="ECO:0000313" key="3">
    <source>
        <dbReference type="Proteomes" id="UP000499080"/>
    </source>
</evidence>
<dbReference type="AlphaFoldDB" id="A0A4Y2GGS7"/>
<comment type="caution">
    <text evidence="2">The sequence shown here is derived from an EMBL/GenBank/DDBJ whole genome shotgun (WGS) entry which is preliminary data.</text>
</comment>
<reference evidence="2 3" key="1">
    <citation type="journal article" date="2019" name="Sci. Rep.">
        <title>Orb-weaving spider Araneus ventricosus genome elucidates the spidroin gene catalogue.</title>
        <authorList>
            <person name="Kono N."/>
            <person name="Nakamura H."/>
            <person name="Ohtoshi R."/>
            <person name="Moran D.A.P."/>
            <person name="Shinohara A."/>
            <person name="Yoshida Y."/>
            <person name="Fujiwara M."/>
            <person name="Mori M."/>
            <person name="Tomita M."/>
            <person name="Arakawa K."/>
        </authorList>
    </citation>
    <scope>NUCLEOTIDE SEQUENCE [LARGE SCALE GENOMIC DNA]</scope>
</reference>
<feature type="region of interest" description="Disordered" evidence="1">
    <location>
        <begin position="27"/>
        <end position="53"/>
    </location>
</feature>
<feature type="compositionally biased region" description="Basic residues" evidence="1">
    <location>
        <begin position="109"/>
        <end position="127"/>
    </location>
</feature>